<keyword evidence="3" id="KW-1185">Reference proteome</keyword>
<comment type="caution">
    <text evidence="2">The sequence shown here is derived from an EMBL/GenBank/DDBJ whole genome shotgun (WGS) entry which is preliminary data.</text>
</comment>
<dbReference type="Proteomes" id="UP001066276">
    <property type="component" value="Chromosome 4_2"/>
</dbReference>
<accession>A0AAV7SLA8</accession>
<evidence type="ECO:0000313" key="2">
    <source>
        <dbReference type="EMBL" id="KAJ1164877.1"/>
    </source>
</evidence>
<feature type="domain" description="Reverse transcriptase/retrotransposon-derived protein RNase H-like" evidence="1">
    <location>
        <begin position="44"/>
        <end position="94"/>
    </location>
</feature>
<proteinExistence type="predicted"/>
<sequence length="107" mass="11996">MDVEAPTLRGMYKYARQPYFGKLQSARIIANLQELIKKSKEFVWDAKSQEEYRALKSDTVEAGIVAPFDPIEPCTVTVDASNDGLGAMLSQEDKTIMNKLQSLCHVL</sequence>
<evidence type="ECO:0000259" key="1">
    <source>
        <dbReference type="Pfam" id="PF17919"/>
    </source>
</evidence>
<dbReference type="EMBL" id="JANPWB010000008">
    <property type="protein sequence ID" value="KAJ1164877.1"/>
    <property type="molecule type" value="Genomic_DNA"/>
</dbReference>
<dbReference type="InterPro" id="IPR041577">
    <property type="entry name" value="RT_RNaseH_2"/>
</dbReference>
<name>A0AAV7SLA8_PLEWA</name>
<gene>
    <name evidence="2" type="ORF">NDU88_005310</name>
</gene>
<dbReference type="AlphaFoldDB" id="A0AAV7SLA8"/>
<dbReference type="InterPro" id="IPR043502">
    <property type="entry name" value="DNA/RNA_pol_sf"/>
</dbReference>
<reference evidence="2" key="1">
    <citation type="journal article" date="2022" name="bioRxiv">
        <title>Sequencing and chromosome-scale assembly of the giantPleurodeles waltlgenome.</title>
        <authorList>
            <person name="Brown T."/>
            <person name="Elewa A."/>
            <person name="Iarovenko S."/>
            <person name="Subramanian E."/>
            <person name="Araus A.J."/>
            <person name="Petzold A."/>
            <person name="Susuki M."/>
            <person name="Suzuki K.-i.T."/>
            <person name="Hayashi T."/>
            <person name="Toyoda A."/>
            <person name="Oliveira C."/>
            <person name="Osipova E."/>
            <person name="Leigh N.D."/>
            <person name="Simon A."/>
            <person name="Yun M.H."/>
        </authorList>
    </citation>
    <scope>NUCLEOTIDE SEQUENCE</scope>
    <source>
        <strain evidence="2">20211129_DDA</strain>
        <tissue evidence="2">Liver</tissue>
    </source>
</reference>
<organism evidence="2 3">
    <name type="scientific">Pleurodeles waltl</name>
    <name type="common">Iberian ribbed newt</name>
    <dbReference type="NCBI Taxonomy" id="8319"/>
    <lineage>
        <taxon>Eukaryota</taxon>
        <taxon>Metazoa</taxon>
        <taxon>Chordata</taxon>
        <taxon>Craniata</taxon>
        <taxon>Vertebrata</taxon>
        <taxon>Euteleostomi</taxon>
        <taxon>Amphibia</taxon>
        <taxon>Batrachia</taxon>
        <taxon>Caudata</taxon>
        <taxon>Salamandroidea</taxon>
        <taxon>Salamandridae</taxon>
        <taxon>Pleurodelinae</taxon>
        <taxon>Pleurodeles</taxon>
    </lineage>
</organism>
<dbReference type="SUPFAM" id="SSF56672">
    <property type="entry name" value="DNA/RNA polymerases"/>
    <property type="match status" value="1"/>
</dbReference>
<protein>
    <recommendedName>
        <fullName evidence="1">Reverse transcriptase/retrotransposon-derived protein RNase H-like domain-containing protein</fullName>
    </recommendedName>
</protein>
<dbReference type="Pfam" id="PF17919">
    <property type="entry name" value="RT_RNaseH_2"/>
    <property type="match status" value="1"/>
</dbReference>
<evidence type="ECO:0000313" key="3">
    <source>
        <dbReference type="Proteomes" id="UP001066276"/>
    </source>
</evidence>